<gene>
    <name evidence="5" type="ORF">SHERM_20710</name>
</gene>
<dbReference type="PANTHER" id="PTHR11071">
    <property type="entry name" value="PEPTIDYL-PROLYL CIS-TRANS ISOMERASE"/>
    <property type="match status" value="1"/>
</dbReference>
<accession>A0A9N7N901</accession>
<reference evidence="5" key="1">
    <citation type="submission" date="2019-12" db="EMBL/GenBank/DDBJ databases">
        <authorList>
            <person name="Scholes J."/>
        </authorList>
    </citation>
    <scope>NUCLEOTIDE SEQUENCE</scope>
</reference>
<evidence type="ECO:0000259" key="4">
    <source>
        <dbReference type="PROSITE" id="PS50072"/>
    </source>
</evidence>
<dbReference type="Gene3D" id="2.40.100.10">
    <property type="entry name" value="Cyclophilin-like"/>
    <property type="match status" value="1"/>
</dbReference>
<dbReference type="GO" id="GO:0005737">
    <property type="term" value="C:cytoplasm"/>
    <property type="evidence" value="ECO:0007669"/>
    <property type="project" value="TreeGrafter"/>
</dbReference>
<dbReference type="Proteomes" id="UP001153555">
    <property type="component" value="Unassembled WGS sequence"/>
</dbReference>
<organism evidence="5 6">
    <name type="scientific">Striga hermonthica</name>
    <name type="common">Purple witchweed</name>
    <name type="synonym">Buchnera hermonthica</name>
    <dbReference type="NCBI Taxonomy" id="68872"/>
    <lineage>
        <taxon>Eukaryota</taxon>
        <taxon>Viridiplantae</taxon>
        <taxon>Streptophyta</taxon>
        <taxon>Embryophyta</taxon>
        <taxon>Tracheophyta</taxon>
        <taxon>Spermatophyta</taxon>
        <taxon>Magnoliopsida</taxon>
        <taxon>eudicotyledons</taxon>
        <taxon>Gunneridae</taxon>
        <taxon>Pentapetalae</taxon>
        <taxon>asterids</taxon>
        <taxon>lamiids</taxon>
        <taxon>Lamiales</taxon>
        <taxon>Orobanchaceae</taxon>
        <taxon>Buchnereae</taxon>
        <taxon>Striga</taxon>
    </lineage>
</organism>
<evidence type="ECO:0000256" key="1">
    <source>
        <dbReference type="ARBA" id="ARBA00007365"/>
    </source>
</evidence>
<dbReference type="PROSITE" id="PS50072">
    <property type="entry name" value="CSA_PPIASE_2"/>
    <property type="match status" value="1"/>
</dbReference>
<comment type="catalytic activity">
    <reaction evidence="2">
        <text>[protein]-peptidylproline (omega=180) = [protein]-peptidylproline (omega=0)</text>
        <dbReference type="Rhea" id="RHEA:16237"/>
        <dbReference type="Rhea" id="RHEA-COMP:10747"/>
        <dbReference type="Rhea" id="RHEA-COMP:10748"/>
        <dbReference type="ChEBI" id="CHEBI:83833"/>
        <dbReference type="ChEBI" id="CHEBI:83834"/>
        <dbReference type="EC" id="5.2.1.8"/>
    </reaction>
</comment>
<dbReference type="Pfam" id="PF00160">
    <property type="entry name" value="Pro_isomerase"/>
    <property type="match status" value="1"/>
</dbReference>
<comment type="similarity">
    <text evidence="1 2">Belongs to the cyclophilin-type PPIase family.</text>
</comment>
<dbReference type="GO" id="GO:0003755">
    <property type="term" value="F:peptidyl-prolyl cis-trans isomerase activity"/>
    <property type="evidence" value="ECO:0007669"/>
    <property type="project" value="UniProtKB-UniRule"/>
</dbReference>
<keyword evidence="2" id="KW-0697">Rotamase</keyword>
<protein>
    <recommendedName>
        <fullName evidence="2">Peptidyl-prolyl cis-trans isomerase</fullName>
        <shortName evidence="2">PPIase</shortName>
        <ecNumber evidence="2">5.2.1.8</ecNumber>
    </recommendedName>
</protein>
<dbReference type="SUPFAM" id="SSF50891">
    <property type="entry name" value="Cyclophilin-like"/>
    <property type="match status" value="1"/>
</dbReference>
<dbReference type="EMBL" id="CACSLK010024540">
    <property type="protein sequence ID" value="CAA0823559.1"/>
    <property type="molecule type" value="Genomic_DNA"/>
</dbReference>
<dbReference type="PRINTS" id="PR00153">
    <property type="entry name" value="CSAPPISMRASE"/>
</dbReference>
<evidence type="ECO:0000313" key="6">
    <source>
        <dbReference type="Proteomes" id="UP001153555"/>
    </source>
</evidence>
<keyword evidence="2 5" id="KW-0413">Isomerase</keyword>
<feature type="region of interest" description="Disordered" evidence="3">
    <location>
        <begin position="1"/>
        <end position="28"/>
    </location>
</feature>
<comment type="caution">
    <text evidence="5">The sequence shown here is derived from an EMBL/GenBank/DDBJ whole genome shotgun (WGS) entry which is preliminary data.</text>
</comment>
<dbReference type="InterPro" id="IPR002130">
    <property type="entry name" value="Cyclophilin-type_PPIase_dom"/>
</dbReference>
<evidence type="ECO:0000256" key="2">
    <source>
        <dbReference type="RuleBase" id="RU363019"/>
    </source>
</evidence>
<dbReference type="GO" id="GO:0006457">
    <property type="term" value="P:protein folding"/>
    <property type="evidence" value="ECO:0007669"/>
    <property type="project" value="TreeGrafter"/>
</dbReference>
<comment type="function">
    <text evidence="2">PPIases accelerate the folding of proteins. It catalyzes the cis-trans isomerization of proline imidic peptide bonds in oligopeptides.</text>
</comment>
<dbReference type="OrthoDB" id="193499at2759"/>
<dbReference type="GO" id="GO:0016018">
    <property type="term" value="F:cyclosporin A binding"/>
    <property type="evidence" value="ECO:0007669"/>
    <property type="project" value="TreeGrafter"/>
</dbReference>
<evidence type="ECO:0000313" key="5">
    <source>
        <dbReference type="EMBL" id="CAA0823559.1"/>
    </source>
</evidence>
<name>A0A9N7N901_STRHE</name>
<proteinExistence type="inferred from homology"/>
<dbReference type="EC" id="5.2.1.8" evidence="2"/>
<dbReference type="InterPro" id="IPR029000">
    <property type="entry name" value="Cyclophilin-like_dom_sf"/>
</dbReference>
<sequence length="190" mass="20716">MKNSAARNLYVGEEGRQPSGRPTFAAEDGAGRKTAENFCAICISEKGVGKSGKPFHHKLSSFHCVIPDFICQSGDFTASNGTGGESTCDAKFGDKNIVRSTPGPVDGECRAGDKRHVIIICTTRTKWLDDKHVVFGQVVEDYDVLKMVENVGSGSRRTSRPVVIADWTNSRFDGCMSFNLMFVGYCFITT</sequence>
<dbReference type="PANTHER" id="PTHR11071:SF561">
    <property type="entry name" value="PEPTIDYL-PROLYL CIS-TRANS ISOMERASE D-RELATED"/>
    <property type="match status" value="1"/>
</dbReference>
<feature type="domain" description="PPIase cyclophilin-type" evidence="4">
    <location>
        <begin position="9"/>
        <end position="166"/>
    </location>
</feature>
<keyword evidence="6" id="KW-1185">Reference proteome</keyword>
<evidence type="ECO:0000256" key="3">
    <source>
        <dbReference type="SAM" id="MobiDB-lite"/>
    </source>
</evidence>
<dbReference type="AlphaFoldDB" id="A0A9N7N901"/>